<dbReference type="InterPro" id="IPR014284">
    <property type="entry name" value="RNA_pol_sigma-70_dom"/>
</dbReference>
<dbReference type="InterPro" id="IPR036388">
    <property type="entry name" value="WH-like_DNA-bd_sf"/>
</dbReference>
<dbReference type="KEGG" id="samy:DB32_001873"/>
<dbReference type="PANTHER" id="PTHR43133:SF8">
    <property type="entry name" value="RNA POLYMERASE SIGMA FACTOR HI_1459-RELATED"/>
    <property type="match status" value="1"/>
</dbReference>
<dbReference type="STRING" id="927083.DB32_001873"/>
<dbReference type="PANTHER" id="PTHR43133">
    <property type="entry name" value="RNA POLYMERASE ECF-TYPE SIGMA FACTO"/>
    <property type="match status" value="1"/>
</dbReference>
<dbReference type="RefSeq" id="WP_053232034.1">
    <property type="nucleotide sequence ID" value="NZ_CP011125.1"/>
</dbReference>
<dbReference type="AlphaFoldDB" id="A0A0F6SE79"/>
<feature type="domain" description="RNA polymerase sigma factor 70 region 4 type 2" evidence="6">
    <location>
        <begin position="103"/>
        <end position="154"/>
    </location>
</feature>
<evidence type="ECO:0000256" key="4">
    <source>
        <dbReference type="ARBA" id="ARBA00023125"/>
    </source>
</evidence>
<evidence type="ECO:0000259" key="6">
    <source>
        <dbReference type="Pfam" id="PF08281"/>
    </source>
</evidence>
<dbReference type="Proteomes" id="UP000034883">
    <property type="component" value="Chromosome"/>
</dbReference>
<reference evidence="7 8" key="1">
    <citation type="submission" date="2015-03" db="EMBL/GenBank/DDBJ databases">
        <title>Genome assembly of Sandaracinus amylolyticus DSM 53668.</title>
        <authorList>
            <person name="Sharma G."/>
            <person name="Subramanian S."/>
        </authorList>
    </citation>
    <scope>NUCLEOTIDE SEQUENCE [LARGE SCALE GENOMIC DNA]</scope>
    <source>
        <strain evidence="7 8">DSM 53668</strain>
    </source>
</reference>
<dbReference type="CDD" id="cd06171">
    <property type="entry name" value="Sigma70_r4"/>
    <property type="match status" value="1"/>
</dbReference>
<keyword evidence="3" id="KW-0731">Sigma factor</keyword>
<comment type="similarity">
    <text evidence="1">Belongs to the sigma-70 factor family. ECF subfamily.</text>
</comment>
<evidence type="ECO:0000256" key="5">
    <source>
        <dbReference type="ARBA" id="ARBA00023163"/>
    </source>
</evidence>
<dbReference type="SUPFAM" id="SSF88659">
    <property type="entry name" value="Sigma3 and sigma4 domains of RNA polymerase sigma factors"/>
    <property type="match status" value="1"/>
</dbReference>
<protein>
    <submittedName>
        <fullName evidence="7">RNA polymerase, sigma-24 subunit, ECF subfamily</fullName>
    </submittedName>
</protein>
<dbReference type="InterPro" id="IPR013249">
    <property type="entry name" value="RNA_pol_sigma70_r4_t2"/>
</dbReference>
<keyword evidence="5" id="KW-0804">Transcription</keyword>
<dbReference type="InterPro" id="IPR013325">
    <property type="entry name" value="RNA_pol_sigma_r2"/>
</dbReference>
<dbReference type="NCBIfam" id="TIGR02937">
    <property type="entry name" value="sigma70-ECF"/>
    <property type="match status" value="1"/>
</dbReference>
<gene>
    <name evidence="7" type="ORF">DB32_001873</name>
</gene>
<dbReference type="OrthoDB" id="5503745at2"/>
<dbReference type="Pfam" id="PF08281">
    <property type="entry name" value="Sigma70_r4_2"/>
    <property type="match status" value="1"/>
</dbReference>
<evidence type="ECO:0000256" key="2">
    <source>
        <dbReference type="ARBA" id="ARBA00023015"/>
    </source>
</evidence>
<evidence type="ECO:0000313" key="8">
    <source>
        <dbReference type="Proteomes" id="UP000034883"/>
    </source>
</evidence>
<organism evidence="7 8">
    <name type="scientific">Sandaracinus amylolyticus</name>
    <dbReference type="NCBI Taxonomy" id="927083"/>
    <lineage>
        <taxon>Bacteria</taxon>
        <taxon>Pseudomonadati</taxon>
        <taxon>Myxococcota</taxon>
        <taxon>Polyangia</taxon>
        <taxon>Polyangiales</taxon>
        <taxon>Sandaracinaceae</taxon>
        <taxon>Sandaracinus</taxon>
    </lineage>
</organism>
<name>A0A0F6SE79_9BACT</name>
<sequence>MDPVIDSLVRTHRRTLVAIARREGLGPEEALECVQDALCTFLSLPHPPHDHALAAICVMVRNAARNVRRRHHRLRIHDPIADELAAPCADAESLVSRAEDVARLRSCVAALRGPQREVVLLRLLEERSGEDVAAELGLARGHVDVLVHRAKRSLRACMNDR</sequence>
<evidence type="ECO:0000313" key="7">
    <source>
        <dbReference type="EMBL" id="AKF04724.1"/>
    </source>
</evidence>
<dbReference type="InterPro" id="IPR039425">
    <property type="entry name" value="RNA_pol_sigma-70-like"/>
</dbReference>
<keyword evidence="2" id="KW-0805">Transcription regulation</keyword>
<dbReference type="SUPFAM" id="SSF88946">
    <property type="entry name" value="Sigma2 domain of RNA polymerase sigma factors"/>
    <property type="match status" value="1"/>
</dbReference>
<dbReference type="GO" id="GO:0016987">
    <property type="term" value="F:sigma factor activity"/>
    <property type="evidence" value="ECO:0007669"/>
    <property type="project" value="UniProtKB-KW"/>
</dbReference>
<keyword evidence="4" id="KW-0238">DNA-binding</keyword>
<evidence type="ECO:0000256" key="3">
    <source>
        <dbReference type="ARBA" id="ARBA00023082"/>
    </source>
</evidence>
<accession>A0A0F6SE79</accession>
<keyword evidence="8" id="KW-1185">Reference proteome</keyword>
<dbReference type="GO" id="GO:0006352">
    <property type="term" value="P:DNA-templated transcription initiation"/>
    <property type="evidence" value="ECO:0007669"/>
    <property type="project" value="InterPro"/>
</dbReference>
<dbReference type="InterPro" id="IPR013324">
    <property type="entry name" value="RNA_pol_sigma_r3/r4-like"/>
</dbReference>
<proteinExistence type="inferred from homology"/>
<evidence type="ECO:0000256" key="1">
    <source>
        <dbReference type="ARBA" id="ARBA00010641"/>
    </source>
</evidence>
<dbReference type="GO" id="GO:0003677">
    <property type="term" value="F:DNA binding"/>
    <property type="evidence" value="ECO:0007669"/>
    <property type="project" value="UniProtKB-KW"/>
</dbReference>
<dbReference type="EMBL" id="CP011125">
    <property type="protein sequence ID" value="AKF04724.1"/>
    <property type="molecule type" value="Genomic_DNA"/>
</dbReference>
<dbReference type="Gene3D" id="1.10.10.10">
    <property type="entry name" value="Winged helix-like DNA-binding domain superfamily/Winged helix DNA-binding domain"/>
    <property type="match status" value="1"/>
</dbReference>